<evidence type="ECO:0000256" key="13">
    <source>
        <dbReference type="ARBA" id="ARBA00023180"/>
    </source>
</evidence>
<dbReference type="InterPro" id="IPR001734">
    <property type="entry name" value="Na/solute_symporter"/>
</dbReference>
<evidence type="ECO:0000313" key="22">
    <source>
        <dbReference type="Ensembl" id="ENSXETP00000100912"/>
    </source>
</evidence>
<sequence>MDTTVGPATPAPEKDKIPINNPADISVIVVYFVVVLAVGIWAMVRTSRGTVGGFFLAGRSMVWWPIGASLFASNIGSGHFVGLAGTAAAGGIVIGGFEWNALVIVVILGWVFVPIYVKAGVVTMPEYLRKRFGGDRIQIYLSVLSLLLYVFTKISADMFSGAVFIQQAMRINIYIAIVMLLVITALYTVTGGLAAVIYTDTLQTIIMLVGSFILMGFAFNKVGGYDQFMEKYMNAIPSVISYDNITVPEQCYTPRDDAFHLFRDPLTGDLPWPGLIFGLTILALWYFCTDQVIVQRCLSAKNISHVKAGCILCGYLKLLPMFLMVFPGMISRILYTDEVACVVPSLCKKFCDTEVGCTNIAYPKMVINLMPDGLRGLMLSVMLASLMSSLTSIFNSASTLFTMDIYTKIRKTASEKELMIAGRIFILFLIGVSIAWVPILQSAQGGLLFDYTQSVTSYLGPPIASVFILAIFVKRVNEQGAFWGLMIGLLIGLSRMIAEFAFGTGSCMEPSNCPKIICGVHYLYFAIILFTATSIIVLAISFMTKPIPDKHLYRLCWALRNSTEEREDLHANDWAAEEPEEEKKEEEGKKLSCWRKSYNWFCGFDDKKPPELNEEEKAALEQKMTDTSEKPLWRNVVNINGIILLAVAVFCHAFFA</sequence>
<evidence type="ECO:0000256" key="12">
    <source>
        <dbReference type="ARBA" id="ARBA00023157"/>
    </source>
</evidence>
<dbReference type="GO" id="GO:0098662">
    <property type="term" value="P:inorganic cation transmembrane transport"/>
    <property type="evidence" value="ECO:0007669"/>
    <property type="project" value="UniProtKB-ARBA"/>
</dbReference>
<evidence type="ECO:0000256" key="18">
    <source>
        <dbReference type="ARBA" id="ARBA00042803"/>
    </source>
</evidence>
<evidence type="ECO:0000256" key="9">
    <source>
        <dbReference type="ARBA" id="ARBA00023053"/>
    </source>
</evidence>
<dbReference type="Pfam" id="PF00474">
    <property type="entry name" value="SSF"/>
    <property type="match status" value="1"/>
</dbReference>
<dbReference type="FunFam" id="1.20.1730.10:FF:000005">
    <property type="entry name" value="sodium/glucose cotransporter 1 isoform X1"/>
    <property type="match status" value="1"/>
</dbReference>
<protein>
    <recommendedName>
        <fullName evidence="17">Sodium/glucose cotransporter 1</fullName>
    </recommendedName>
    <alternativeName>
        <fullName evidence="19">High affinity sodium-glucose cotransporter</fullName>
    </alternativeName>
    <alternativeName>
        <fullName evidence="18">Solute carrier family 5 member 1</fullName>
    </alternativeName>
</protein>
<dbReference type="Ensembl" id="ENSXETT00000088078">
    <property type="protein sequence ID" value="ENSXETP00000100912"/>
    <property type="gene ID" value="ENSXETG00000040151"/>
</dbReference>
<dbReference type="PROSITE" id="PS50283">
    <property type="entry name" value="NA_SOLUT_SYMP_3"/>
    <property type="match status" value="1"/>
</dbReference>
<dbReference type="Bgee" id="ENSXETG00000040151">
    <property type="expression patterns" value="Expressed in mesonephros and 4 other cell types or tissues"/>
</dbReference>
<proteinExistence type="inferred from homology"/>
<dbReference type="GO" id="GO:0016324">
    <property type="term" value="C:apical plasma membrane"/>
    <property type="evidence" value="ECO:0007669"/>
    <property type="project" value="UniProtKB-SubCell"/>
</dbReference>
<reference evidence="22" key="1">
    <citation type="journal article" date="2010" name="Science">
        <title>The genome of the Western clawed frog Xenopus tropicalis.</title>
        <authorList>
            <person name="Hellsten U."/>
            <person name="Harland R.M."/>
            <person name="Gilchrist M.J."/>
            <person name="Hendrix D."/>
            <person name="Jurka J."/>
            <person name="Kapitonov V."/>
            <person name="Ovcharenko I."/>
            <person name="Putnam N.H."/>
            <person name="Shu S."/>
            <person name="Taher L."/>
            <person name="Blitz I.L."/>
            <person name="Blumberg B."/>
            <person name="Dichmann D.S."/>
            <person name="Dubchak I."/>
            <person name="Amaya E."/>
            <person name="Detter J.C."/>
            <person name="Fletcher R."/>
            <person name="Gerhard D.S."/>
            <person name="Goodstein D."/>
            <person name="Graves T."/>
            <person name="Grigoriev I.V."/>
            <person name="Grimwood J."/>
            <person name="Kawashima T."/>
            <person name="Lindquist E."/>
            <person name="Lucas S.M."/>
            <person name="Mead P.E."/>
            <person name="Mitros T."/>
            <person name="Ogino H."/>
            <person name="Ohta Y."/>
            <person name="Poliakov A.V."/>
            <person name="Pollet N."/>
            <person name="Robert J."/>
            <person name="Salamov A."/>
            <person name="Sater A.K."/>
            <person name="Schmutz J."/>
            <person name="Terry A."/>
            <person name="Vize P.D."/>
            <person name="Warren W.C."/>
            <person name="Wells D."/>
            <person name="Wills A."/>
            <person name="Wilson R.K."/>
            <person name="Zimmerman L.B."/>
            <person name="Zorn A.M."/>
            <person name="Grainger R."/>
            <person name="Grammer T."/>
            <person name="Khokha M.K."/>
            <person name="Richardson P.M."/>
            <person name="Rokhsar D.S."/>
        </authorList>
    </citation>
    <scope>NUCLEOTIDE SEQUENCE [LARGE SCALE GENOMIC DNA]</scope>
    <source>
        <strain evidence="22">Nigerian</strain>
    </source>
</reference>
<feature type="transmembrane region" description="Helical" evidence="21">
    <location>
        <begin position="92"/>
        <end position="117"/>
    </location>
</feature>
<feature type="transmembrane region" description="Helical" evidence="21">
    <location>
        <begin position="424"/>
        <end position="443"/>
    </location>
</feature>
<dbReference type="InterPro" id="IPR038377">
    <property type="entry name" value="Na/Glc_symporter_sf"/>
</dbReference>
<evidence type="ECO:0000256" key="8">
    <source>
        <dbReference type="ARBA" id="ARBA00022989"/>
    </source>
</evidence>
<dbReference type="GO" id="GO:0006814">
    <property type="term" value="P:sodium ion transport"/>
    <property type="evidence" value="ECO:0007669"/>
    <property type="project" value="UniProtKB-KW"/>
</dbReference>
<evidence type="ECO:0000256" key="6">
    <source>
        <dbReference type="ARBA" id="ARBA00022692"/>
    </source>
</evidence>
<evidence type="ECO:0000256" key="21">
    <source>
        <dbReference type="SAM" id="Phobius"/>
    </source>
</evidence>
<keyword evidence="5" id="KW-0762">Sugar transport</keyword>
<comment type="subcellular location">
    <subcellularLocation>
        <location evidence="1">Apical cell membrane</location>
        <topology evidence="1">Multi-pass membrane protein</topology>
    </subcellularLocation>
</comment>
<keyword evidence="6 21" id="KW-0812">Transmembrane</keyword>
<feature type="transmembrane region" description="Helical" evidence="21">
    <location>
        <begin position="480"/>
        <end position="502"/>
    </location>
</feature>
<comment type="similarity">
    <text evidence="2 20">Belongs to the sodium:solute symporter (SSF) (TC 2.A.21) family.</text>
</comment>
<dbReference type="PANTHER" id="PTHR11819">
    <property type="entry name" value="SOLUTE CARRIER FAMILY 5"/>
    <property type="match status" value="1"/>
</dbReference>
<organism evidence="22">
    <name type="scientific">Xenopus tropicalis</name>
    <name type="common">Western clawed frog</name>
    <name type="synonym">Silurana tropicalis</name>
    <dbReference type="NCBI Taxonomy" id="8364"/>
    <lineage>
        <taxon>Eukaryota</taxon>
        <taxon>Metazoa</taxon>
        <taxon>Chordata</taxon>
        <taxon>Craniata</taxon>
        <taxon>Vertebrata</taxon>
        <taxon>Euteleostomi</taxon>
        <taxon>Amphibia</taxon>
        <taxon>Batrachia</taxon>
        <taxon>Anura</taxon>
        <taxon>Pipoidea</taxon>
        <taxon>Pipidae</taxon>
        <taxon>Xenopodinae</taxon>
        <taxon>Xenopus</taxon>
        <taxon>Silurana</taxon>
    </lineage>
</organism>
<feature type="transmembrane region" description="Helical" evidence="21">
    <location>
        <begin position="455"/>
        <end position="473"/>
    </location>
</feature>
<keyword evidence="10" id="KW-0406">Ion transport</keyword>
<gene>
    <name evidence="22" type="primary">slc5a1.1</name>
</gene>
<feature type="transmembrane region" description="Helical" evidence="21">
    <location>
        <begin position="205"/>
        <end position="223"/>
    </location>
</feature>
<feature type="transmembrane region" description="Helical" evidence="21">
    <location>
        <begin position="138"/>
        <end position="165"/>
    </location>
</feature>
<comment type="catalytic activity">
    <reaction evidence="16">
        <text>D-galactose(out) + 2 Na(+)(out) = D-galactose(in) + 2 Na(+)(in)</text>
        <dbReference type="Rhea" id="RHEA:70499"/>
        <dbReference type="ChEBI" id="CHEBI:4139"/>
        <dbReference type="ChEBI" id="CHEBI:29101"/>
    </reaction>
    <physiologicalReaction direction="left-to-right" evidence="16">
        <dbReference type="Rhea" id="RHEA:70500"/>
    </physiologicalReaction>
</comment>
<name>A0A6I8T2B5_XENTR</name>
<evidence type="ECO:0000256" key="4">
    <source>
        <dbReference type="ARBA" id="ARBA00022475"/>
    </source>
</evidence>
<keyword evidence="14" id="KW-0739">Sodium transport</keyword>
<evidence type="ECO:0000256" key="3">
    <source>
        <dbReference type="ARBA" id="ARBA00022448"/>
    </source>
</evidence>
<feature type="transmembrane region" description="Helical" evidence="21">
    <location>
        <begin position="171"/>
        <end position="198"/>
    </location>
</feature>
<dbReference type="GeneTree" id="ENSGT00940000155844"/>
<accession>A0A6I8T2B5</accession>
<keyword evidence="9" id="KW-0915">Sodium</keyword>
<dbReference type="PROSITE" id="PS00457">
    <property type="entry name" value="NA_SOLUT_SYMP_2"/>
    <property type="match status" value="1"/>
</dbReference>
<evidence type="ECO:0000256" key="2">
    <source>
        <dbReference type="ARBA" id="ARBA00006434"/>
    </source>
</evidence>
<evidence type="ECO:0000256" key="11">
    <source>
        <dbReference type="ARBA" id="ARBA00023136"/>
    </source>
</evidence>
<evidence type="ECO:0000256" key="14">
    <source>
        <dbReference type="ARBA" id="ARBA00023201"/>
    </source>
</evidence>
<keyword evidence="8 21" id="KW-1133">Transmembrane helix</keyword>
<dbReference type="Gene3D" id="1.20.1730.10">
    <property type="entry name" value="Sodium/glucose cotransporter"/>
    <property type="match status" value="1"/>
</dbReference>
<keyword evidence="12" id="KW-1015">Disulfide bond</keyword>
<feature type="transmembrane region" description="Helical" evidence="21">
    <location>
        <begin position="522"/>
        <end position="544"/>
    </location>
</feature>
<evidence type="ECO:0000256" key="20">
    <source>
        <dbReference type="RuleBase" id="RU362091"/>
    </source>
</evidence>
<feature type="transmembrane region" description="Helical" evidence="21">
    <location>
        <begin position="51"/>
        <end position="72"/>
    </location>
</feature>
<keyword evidence="3" id="KW-0813">Transport</keyword>
<dbReference type="InterPro" id="IPR018212">
    <property type="entry name" value="Na/solute_symporter_CS"/>
</dbReference>
<keyword evidence="13" id="KW-0325">Glycoprotein</keyword>
<dbReference type="NCBIfam" id="TIGR00813">
    <property type="entry name" value="sss"/>
    <property type="match status" value="1"/>
</dbReference>
<comment type="catalytic activity">
    <reaction evidence="15">
        <text>D-glucose(out) + 2 Na(+)(out) = D-glucose(in) + 2 Na(+)(in)</text>
        <dbReference type="Rhea" id="RHEA:70495"/>
        <dbReference type="ChEBI" id="CHEBI:4167"/>
        <dbReference type="ChEBI" id="CHEBI:29101"/>
    </reaction>
    <physiologicalReaction direction="left-to-right" evidence="15">
        <dbReference type="Rhea" id="RHEA:70496"/>
    </physiologicalReaction>
</comment>
<dbReference type="GO" id="GO:0015293">
    <property type="term" value="F:symporter activity"/>
    <property type="evidence" value="ECO:0007669"/>
    <property type="project" value="UniProtKB-KW"/>
</dbReference>
<reference evidence="22" key="2">
    <citation type="submission" date="2020-05" db="UniProtKB">
        <authorList>
            <consortium name="Ensembl"/>
        </authorList>
    </citation>
    <scope>IDENTIFICATION</scope>
</reference>
<evidence type="ECO:0000256" key="19">
    <source>
        <dbReference type="ARBA" id="ARBA00043128"/>
    </source>
</evidence>
<evidence type="ECO:0000256" key="17">
    <source>
        <dbReference type="ARBA" id="ARBA00040046"/>
    </source>
</evidence>
<feature type="transmembrane region" description="Helical" evidence="21">
    <location>
        <begin position="632"/>
        <end position="655"/>
    </location>
</feature>
<feature type="transmembrane region" description="Helical" evidence="21">
    <location>
        <begin position="309"/>
        <end position="330"/>
    </location>
</feature>
<feature type="transmembrane region" description="Helical" evidence="21">
    <location>
        <begin position="25"/>
        <end position="44"/>
    </location>
</feature>
<dbReference type="AlphaFoldDB" id="A0A6I8T2B5"/>
<evidence type="ECO:0000256" key="1">
    <source>
        <dbReference type="ARBA" id="ARBA00004424"/>
    </source>
</evidence>
<feature type="transmembrane region" description="Helical" evidence="21">
    <location>
        <begin position="377"/>
        <end position="403"/>
    </location>
</feature>
<dbReference type="PANTHER" id="PTHR11819:SF151">
    <property type="entry name" value="SODIUM_GLUCOSE COTRANSPORTER 1"/>
    <property type="match status" value="1"/>
</dbReference>
<evidence type="ECO:0000256" key="16">
    <source>
        <dbReference type="ARBA" id="ARBA00036206"/>
    </source>
</evidence>
<evidence type="ECO:0000256" key="15">
    <source>
        <dbReference type="ARBA" id="ARBA00036179"/>
    </source>
</evidence>
<dbReference type="GO" id="GO:0008324">
    <property type="term" value="F:monoatomic cation transmembrane transporter activity"/>
    <property type="evidence" value="ECO:0007669"/>
    <property type="project" value="UniProtKB-ARBA"/>
</dbReference>
<keyword evidence="7" id="KW-0769">Symport</keyword>
<keyword evidence="11 21" id="KW-0472">Membrane</keyword>
<evidence type="ECO:0000256" key="10">
    <source>
        <dbReference type="ARBA" id="ARBA00023065"/>
    </source>
</evidence>
<keyword evidence="4" id="KW-1003">Cell membrane</keyword>
<feature type="transmembrane region" description="Helical" evidence="21">
    <location>
        <begin position="270"/>
        <end position="288"/>
    </location>
</feature>
<evidence type="ECO:0000256" key="5">
    <source>
        <dbReference type="ARBA" id="ARBA00022597"/>
    </source>
</evidence>
<evidence type="ECO:0000256" key="7">
    <source>
        <dbReference type="ARBA" id="ARBA00022847"/>
    </source>
</evidence>